<keyword evidence="2" id="KW-0812">Transmembrane</keyword>
<dbReference type="Proteomes" id="UP000004474">
    <property type="component" value="Unassembled WGS sequence"/>
</dbReference>
<dbReference type="RefSeq" id="WP_007928444.1">
    <property type="nucleotide sequence ID" value="NZ_ALWX01000052.1"/>
</dbReference>
<evidence type="ECO:0000313" key="6">
    <source>
        <dbReference type="Proteomes" id="UP000004474"/>
    </source>
</evidence>
<dbReference type="InterPro" id="IPR036732">
    <property type="entry name" value="AFP_Neu5c_C_sf"/>
</dbReference>
<dbReference type="AlphaFoldDB" id="K1E581"/>
<feature type="compositionally biased region" description="Pro residues" evidence="1">
    <location>
        <begin position="8"/>
        <end position="20"/>
    </location>
</feature>
<dbReference type="SMART" id="SM00858">
    <property type="entry name" value="SAF"/>
    <property type="match status" value="1"/>
</dbReference>
<evidence type="ECO:0000313" key="4">
    <source>
        <dbReference type="EMBL" id="EKA60577.1"/>
    </source>
</evidence>
<comment type="caution">
    <text evidence="4">The sequence shown here is derived from an EMBL/GenBank/DDBJ whole genome shotgun (WGS) entry which is preliminary data.</text>
</comment>
<keyword evidence="7" id="KW-1185">Reference proteome</keyword>
<proteinExistence type="predicted"/>
<reference evidence="5 7" key="1">
    <citation type="journal article" date="2009" name="Int. J. Syst. Evol. Microbiol.">
        <title>Janibacter hoylei sp. nov., Bacillus isronensis sp. nov. and Bacillus aryabhattai sp. nov., isolated from cryotubes used for collecting air from the upper atmosphere.</title>
        <authorList>
            <person name="Shivaji S."/>
            <person name="Chaturvedi P."/>
            <person name="Begum Z."/>
            <person name="Pindi P.K."/>
            <person name="Manorama R."/>
            <person name="Padmanaban D.A."/>
            <person name="Shouche Y.S."/>
            <person name="Pawar S."/>
            <person name="Vaishampayan P."/>
            <person name="Dutt C.B."/>
            <person name="Datta G.N."/>
            <person name="Manchanda R.K."/>
            <person name="Rao U.R."/>
            <person name="Bhargava P.M."/>
            <person name="Narlikar J.V."/>
        </authorList>
    </citation>
    <scope>NUCLEOTIDE SEQUENCE [LARGE SCALE GENOMIC DNA]</scope>
    <source>
        <strain evidence="5 7">PVAS-1</strain>
    </source>
</reference>
<name>K1E581_9MICO</name>
<evidence type="ECO:0000256" key="1">
    <source>
        <dbReference type="SAM" id="MobiDB-lite"/>
    </source>
</evidence>
<evidence type="ECO:0000256" key="2">
    <source>
        <dbReference type="SAM" id="Phobius"/>
    </source>
</evidence>
<organism evidence="4 6">
    <name type="scientific">Janibacter hoylei PVAS-1</name>
    <dbReference type="NCBI Taxonomy" id="1210046"/>
    <lineage>
        <taxon>Bacteria</taxon>
        <taxon>Bacillati</taxon>
        <taxon>Actinomycetota</taxon>
        <taxon>Actinomycetes</taxon>
        <taxon>Micrococcales</taxon>
        <taxon>Intrasporangiaceae</taxon>
        <taxon>Janibacter</taxon>
    </lineage>
</organism>
<protein>
    <recommendedName>
        <fullName evidence="3">SAF domain-containing protein</fullName>
    </recommendedName>
</protein>
<dbReference type="InterPro" id="IPR013974">
    <property type="entry name" value="SAF"/>
</dbReference>
<feature type="region of interest" description="Disordered" evidence="1">
    <location>
        <begin position="1"/>
        <end position="25"/>
    </location>
</feature>
<evidence type="ECO:0000313" key="5">
    <source>
        <dbReference type="EMBL" id="RWU85735.1"/>
    </source>
</evidence>
<dbReference type="EMBL" id="PIPF01000001">
    <property type="protein sequence ID" value="RWU85735.1"/>
    <property type="molecule type" value="Genomic_DNA"/>
</dbReference>
<feature type="domain" description="SAF" evidence="3">
    <location>
        <begin position="62"/>
        <end position="125"/>
    </location>
</feature>
<dbReference type="eggNOG" id="ENOG50330CI">
    <property type="taxonomic scope" value="Bacteria"/>
</dbReference>
<reference evidence="5" key="3">
    <citation type="submission" date="2017-11" db="EMBL/GenBank/DDBJ databases">
        <authorList>
            <person name="Seuylemezian A."/>
            <person name="Cooper K."/>
            <person name="Vaishampayan P."/>
        </authorList>
    </citation>
    <scope>NUCLEOTIDE SEQUENCE</scope>
    <source>
        <strain evidence="5">PVAS-1</strain>
    </source>
</reference>
<evidence type="ECO:0000259" key="3">
    <source>
        <dbReference type="SMART" id="SM00858"/>
    </source>
</evidence>
<keyword evidence="2" id="KW-0472">Membrane</keyword>
<keyword evidence="2" id="KW-1133">Transmembrane helix</keyword>
<dbReference type="PATRIC" id="fig|1210046.3.peg.2325"/>
<accession>K1E581</accession>
<evidence type="ECO:0000313" key="7">
    <source>
        <dbReference type="Proteomes" id="UP000288711"/>
    </source>
</evidence>
<dbReference type="CDD" id="cd11614">
    <property type="entry name" value="SAF_CpaB_FlgA_like"/>
    <property type="match status" value="1"/>
</dbReference>
<dbReference type="Proteomes" id="UP000288711">
    <property type="component" value="Unassembled WGS sequence"/>
</dbReference>
<dbReference type="OrthoDB" id="4864612at2"/>
<gene>
    <name evidence="4" type="ORF">B277_12106</name>
    <name evidence="5" type="ORF">CWN80_01855</name>
</gene>
<dbReference type="STRING" id="1210046.B277_12106"/>
<dbReference type="EMBL" id="ALWX01000052">
    <property type="protein sequence ID" value="EKA60577.1"/>
    <property type="molecule type" value="Genomic_DNA"/>
</dbReference>
<feature type="transmembrane region" description="Helical" evidence="2">
    <location>
        <begin position="36"/>
        <end position="55"/>
    </location>
</feature>
<dbReference type="SUPFAM" id="SSF51269">
    <property type="entry name" value="AFP III-like domain"/>
    <property type="match status" value="1"/>
</dbReference>
<sequence length="230" mass="23275">MTAGPGTELPPPPPTGPSGPPQDEVAAVRPRRDLRLVLLGVALAVVCALLAVWAVNRAGEARQVVVVKQDIRAGDRVEASDLGTTQLRGGDEVNTVRARDLNSLVGKRAVQPMAAGSLVTHDDFAQRITPRAGDVIVPISVVSGQYPASGLQRGDVVRVIVTGGGQTIEGLEPGTAFDGVVLAIGEVDDKGVMTVDVSIASTDAPSAAAASGTGRISIVNVAPGGSGQDG</sequence>
<reference evidence="4 6" key="2">
    <citation type="journal article" date="2012" name="J. Bacteriol.">
        <title>Genome Sequence of Janibacter hoylei MTCC8307, Isolated from the Stratospheric Air.</title>
        <authorList>
            <person name="Pawar S.P."/>
            <person name="Dhotre D.P."/>
            <person name="Shetty S.A."/>
            <person name="Chowdhury S.P."/>
            <person name="Chaudhari B.L."/>
            <person name="Shouche Y.S."/>
        </authorList>
    </citation>
    <scope>NUCLEOTIDE SEQUENCE [LARGE SCALE GENOMIC DNA]</scope>
    <source>
        <strain evidence="4 6">PVAS-1</strain>
    </source>
</reference>
<dbReference type="Pfam" id="PF08666">
    <property type="entry name" value="SAF"/>
    <property type="match status" value="1"/>
</dbReference>